<feature type="domain" description="GIY-YIG" evidence="1">
    <location>
        <begin position="28"/>
        <end position="100"/>
    </location>
</feature>
<name>A0A940PX89_9MICO</name>
<dbReference type="AlphaFoldDB" id="A0A940PX89"/>
<dbReference type="InterPro" id="IPR000305">
    <property type="entry name" value="GIY-YIG_endonuc"/>
</dbReference>
<dbReference type="PROSITE" id="PS50164">
    <property type="entry name" value="GIY_YIG"/>
    <property type="match status" value="1"/>
</dbReference>
<comment type="caution">
    <text evidence="2">The sequence shown here is derived from an EMBL/GenBank/DDBJ whole genome shotgun (WGS) entry which is preliminary data.</text>
</comment>
<accession>A0A940PX89</accession>
<gene>
    <name evidence="2" type="ORF">JOF28_001088</name>
</gene>
<organism evidence="2 3">
    <name type="scientific">Leucobacter exalbidus</name>
    <dbReference type="NCBI Taxonomy" id="662960"/>
    <lineage>
        <taxon>Bacteria</taxon>
        <taxon>Bacillati</taxon>
        <taxon>Actinomycetota</taxon>
        <taxon>Actinomycetes</taxon>
        <taxon>Micrococcales</taxon>
        <taxon>Microbacteriaceae</taxon>
        <taxon>Leucobacter</taxon>
    </lineage>
</organism>
<dbReference type="Proteomes" id="UP000675163">
    <property type="component" value="Unassembled WGS sequence"/>
</dbReference>
<protein>
    <submittedName>
        <fullName evidence="2">DUF2075 family protein</fullName>
    </submittedName>
</protein>
<dbReference type="Gene3D" id="3.40.50.300">
    <property type="entry name" value="P-loop containing nucleotide triphosphate hydrolases"/>
    <property type="match status" value="1"/>
</dbReference>
<dbReference type="SUPFAM" id="SSF52540">
    <property type="entry name" value="P-loop containing nucleoside triphosphate hydrolases"/>
    <property type="match status" value="1"/>
</dbReference>
<dbReference type="EMBL" id="JAFIDA010000001">
    <property type="protein sequence ID" value="MBP1325856.1"/>
    <property type="molecule type" value="Genomic_DNA"/>
</dbReference>
<dbReference type="RefSeq" id="WP_209704854.1">
    <property type="nucleotide sequence ID" value="NZ_JAFIDA010000001.1"/>
</dbReference>
<evidence type="ECO:0000313" key="2">
    <source>
        <dbReference type="EMBL" id="MBP1325856.1"/>
    </source>
</evidence>
<reference evidence="2" key="1">
    <citation type="submission" date="2021-02" db="EMBL/GenBank/DDBJ databases">
        <title>Sequencing the genomes of 1000 actinobacteria strains.</title>
        <authorList>
            <person name="Klenk H.-P."/>
        </authorList>
    </citation>
    <scope>NUCLEOTIDE SEQUENCE</scope>
    <source>
        <strain evidence="2">DSM 22850</strain>
    </source>
</reference>
<dbReference type="Pfam" id="PF09848">
    <property type="entry name" value="SLFN-g3_helicase"/>
    <property type="match status" value="1"/>
</dbReference>
<proteinExistence type="predicted"/>
<dbReference type="CDD" id="cd10439">
    <property type="entry name" value="GIY-YIG_COG3410"/>
    <property type="match status" value="1"/>
</dbReference>
<keyword evidence="3" id="KW-1185">Reference proteome</keyword>
<sequence>MTSFKVEKFKFDPANVLAWSAAGKKHSNWPAVYTINAAREIYVGESLNAAGRMRQHLDSGAKAGLETARVILDETFNKSACLDLESMLIRLFSGDGKYKVLNLNQGITDADYYRRSDYQEKFDEIFEALRAEGLFNRTIPQIVNSDLFKFSPFKALNQDQAVAVEGVLEGLFSDLEHGTSSTVVVQGNPGTGKTIVGIYLMKLLQDIRTHDTSEPLDSDSLFSEFFVEGYPTLLEGLRAGIVVPQQSLRESLKKVFKLTPGLDTSMVLTPFDVGKSAEKFDVLIVDEAHRLNQRANQASGMRNKDFATINEILFGQDDPAYTQLDWIRRQSTHQILMLDTEQSVRPADLPLSVTKKLIAEVSAAGRLYPLLSQMRVRADQDYVGYVRRMLSENPPLHREEFGGYDLKYFLSFHEMQRAISNKNSEHGLGRLAAGYAWEWQSRKIKSAFDIEIEGVSLRWNSTDKDWINSKQSAEEVGSIHTLQGYDLNYVGVIIGKDLRYTPERGVYFDRSHYFDKKGMENNPKRGVSYSDEDLLQYVRNIYTVLLTRGIRGTYVYVCDEGLREHLKQFLPG</sequence>
<evidence type="ECO:0000259" key="1">
    <source>
        <dbReference type="PROSITE" id="PS50164"/>
    </source>
</evidence>
<dbReference type="InterPro" id="IPR018647">
    <property type="entry name" value="SLFN_3-like_DNA/RNA_helicase"/>
</dbReference>
<evidence type="ECO:0000313" key="3">
    <source>
        <dbReference type="Proteomes" id="UP000675163"/>
    </source>
</evidence>
<dbReference type="InterPro" id="IPR027417">
    <property type="entry name" value="P-loop_NTPase"/>
</dbReference>